<dbReference type="InterPro" id="IPR041033">
    <property type="entry name" value="SpaA_PFL_dom_1"/>
</dbReference>
<protein>
    <submittedName>
        <fullName evidence="7">SpaA isopeptide-forming pilin-related protein</fullName>
    </submittedName>
</protein>
<name>A0AAW6DB33_MEDGN</name>
<dbReference type="AlphaFoldDB" id="A0AAW6DB33"/>
<keyword evidence="2" id="KW-0964">Secreted</keyword>
<comment type="similarity">
    <text evidence="1">Belongs to the serine-aspartate repeat-containing protein (SDr) family.</text>
</comment>
<sequence length="731" mass="81609">MKKIIKRLLTGVLALATICTSLPASPVMAKERASTTGSVVLEKHPQLTYQFDNSYPEPFNKKLFKQNWWTYKMNVNNSGSYKRVYCIQYSVPANTGDSYEQQGDEYNRLSAEQKKLLGRALMFGYNDSAGSQYAGTWLENAIATQSMVWVITGGQYGTSWEKKIVDTLLRDSARAKEIYYEIRANMENYDKIPTFTASSESKAKDYELKYNMNNGKYELSLTDNNNVLKYFDFASSGISISRSGNKLNLSSSEAFDTRTLKANKNLPKDELPAIVGGSPEYWYNPTQQNFASLNVNGSRENVPAYFKLHTEKIGHVKLVKKSEDGVVANLKFKISGNGIDRTYTTNEKGEILIENLVAGEYTITEVDTPNKYVQPKTQVVTVKPAQTTAVTFDNVLKKFNIFITKTDEETGSTPQGDAILNGAEYDIYNAQGDFIEHIKAEGNVAKSSLLPLGTYKIYETVPPQGYTLNEEPMTVTGDFDGQTVEIGRADTGISDRVIKGQVAVTKFADKPLTGDTEDDGVKLPLEGIEFTLTLKSTGEEACKIVTDADGYAITPMLPYGTYRIEETKGADGYRRIEPFDIVIDQNGKIYKYILENTVYETDVKIIKKDAETGKVIPLAGTQFKIKDSEGNWVKQKYNYPVPTEIDTFETAQDGTLVLPEPLRYGSYELHEVKAPDGYTLSKEPIPFTVTSENPSTMLEVVCSNQPVKGTVTIEKLGERFTGADFRMTEWC</sequence>
<feature type="domain" description="SpaA-like prealbumin fold" evidence="6">
    <location>
        <begin position="602"/>
        <end position="698"/>
    </location>
</feature>
<dbReference type="Gene3D" id="2.60.40.10">
    <property type="entry name" value="Immunoglobulins"/>
    <property type="match status" value="4"/>
</dbReference>
<dbReference type="RefSeq" id="WP_272107488.1">
    <property type="nucleotide sequence ID" value="NZ_DAWDPA010000034.1"/>
</dbReference>
<accession>A0AAW6DB33</accession>
<reference evidence="7" key="1">
    <citation type="submission" date="2023-01" db="EMBL/GenBank/DDBJ databases">
        <title>Human gut microbiome strain richness.</title>
        <authorList>
            <person name="Chen-Liaw A."/>
        </authorList>
    </citation>
    <scope>NUCLEOTIDE SEQUENCE</scope>
    <source>
        <strain evidence="7">RTP21484st1_H11_RTP21484_190118</strain>
    </source>
</reference>
<dbReference type="Proteomes" id="UP001212160">
    <property type="component" value="Unassembled WGS sequence"/>
</dbReference>
<evidence type="ECO:0000259" key="5">
    <source>
        <dbReference type="Pfam" id="PF08341"/>
    </source>
</evidence>
<dbReference type="PANTHER" id="PTHR36108:SF13">
    <property type="entry name" value="COLOSSIN-B-RELATED"/>
    <property type="match status" value="1"/>
</dbReference>
<organism evidence="7 8">
    <name type="scientific">Mediterraneibacter gnavus</name>
    <name type="common">Ruminococcus gnavus</name>
    <dbReference type="NCBI Taxonomy" id="33038"/>
    <lineage>
        <taxon>Bacteria</taxon>
        <taxon>Bacillati</taxon>
        <taxon>Bacillota</taxon>
        <taxon>Clostridia</taxon>
        <taxon>Lachnospirales</taxon>
        <taxon>Lachnospiraceae</taxon>
        <taxon>Mediterraneibacter</taxon>
    </lineage>
</organism>
<dbReference type="SUPFAM" id="SSF49478">
    <property type="entry name" value="Cna protein B-type domain"/>
    <property type="match status" value="2"/>
</dbReference>
<dbReference type="Pfam" id="PF17802">
    <property type="entry name" value="SpaA"/>
    <property type="match status" value="4"/>
</dbReference>
<feature type="domain" description="Thioester" evidence="5">
    <location>
        <begin position="83"/>
        <end position="174"/>
    </location>
</feature>
<evidence type="ECO:0000313" key="8">
    <source>
        <dbReference type="Proteomes" id="UP001212160"/>
    </source>
</evidence>
<evidence type="ECO:0000256" key="2">
    <source>
        <dbReference type="ARBA" id="ARBA00022525"/>
    </source>
</evidence>
<evidence type="ECO:0000313" key="7">
    <source>
        <dbReference type="EMBL" id="MDB8685462.1"/>
    </source>
</evidence>
<dbReference type="PANTHER" id="PTHR36108">
    <property type="entry name" value="COLOSSIN-B-RELATED"/>
    <property type="match status" value="1"/>
</dbReference>
<dbReference type="EMBL" id="JAQMLA010000004">
    <property type="protein sequence ID" value="MDB8685462.1"/>
    <property type="molecule type" value="Genomic_DNA"/>
</dbReference>
<proteinExistence type="inferred from homology"/>
<dbReference type="Pfam" id="PF08341">
    <property type="entry name" value="TED"/>
    <property type="match status" value="1"/>
</dbReference>
<evidence type="ECO:0000256" key="1">
    <source>
        <dbReference type="ARBA" id="ARBA00007257"/>
    </source>
</evidence>
<feature type="chain" id="PRO_5043711757" evidence="4">
    <location>
        <begin position="30"/>
        <end position="731"/>
    </location>
</feature>
<gene>
    <name evidence="7" type="ORF">PNW85_02015</name>
</gene>
<comment type="caution">
    <text evidence="7">The sequence shown here is derived from an EMBL/GenBank/DDBJ whole genome shotgun (WGS) entry which is preliminary data.</text>
</comment>
<feature type="domain" description="SpaA-like prealbumin fold" evidence="6">
    <location>
        <begin position="401"/>
        <end position="484"/>
    </location>
</feature>
<evidence type="ECO:0000256" key="3">
    <source>
        <dbReference type="ARBA" id="ARBA00022729"/>
    </source>
</evidence>
<keyword evidence="3 4" id="KW-0732">Signal</keyword>
<feature type="domain" description="SpaA-like prealbumin fold" evidence="6">
    <location>
        <begin position="521"/>
        <end position="595"/>
    </location>
</feature>
<dbReference type="InterPro" id="IPR013783">
    <property type="entry name" value="Ig-like_fold"/>
</dbReference>
<feature type="domain" description="SpaA-like prealbumin fold" evidence="6">
    <location>
        <begin position="314"/>
        <end position="394"/>
    </location>
</feature>
<feature type="signal peptide" evidence="4">
    <location>
        <begin position="1"/>
        <end position="29"/>
    </location>
</feature>
<evidence type="ECO:0000256" key="4">
    <source>
        <dbReference type="SAM" id="SignalP"/>
    </source>
</evidence>
<evidence type="ECO:0000259" key="6">
    <source>
        <dbReference type="Pfam" id="PF17802"/>
    </source>
</evidence>
<dbReference type="InterPro" id="IPR013552">
    <property type="entry name" value="Thioester_dom"/>
</dbReference>